<dbReference type="Proteomes" id="UP001142325">
    <property type="component" value="Unassembled WGS sequence"/>
</dbReference>
<organism evidence="2 3">
    <name type="scientific">Microbacterium keratanolyticum</name>
    <dbReference type="NCBI Taxonomy" id="67574"/>
    <lineage>
        <taxon>Bacteria</taxon>
        <taxon>Bacillati</taxon>
        <taxon>Actinomycetota</taxon>
        <taxon>Actinomycetes</taxon>
        <taxon>Micrococcales</taxon>
        <taxon>Microbacteriaceae</taxon>
        <taxon>Microbacterium</taxon>
    </lineage>
</organism>
<dbReference type="InterPro" id="IPR021214">
    <property type="entry name" value="DUF2568"/>
</dbReference>
<evidence type="ECO:0000256" key="1">
    <source>
        <dbReference type="SAM" id="Phobius"/>
    </source>
</evidence>
<keyword evidence="1" id="KW-0812">Transmembrane</keyword>
<keyword evidence="3" id="KW-1185">Reference proteome</keyword>
<dbReference type="RefSeq" id="WP_204937917.1">
    <property type="nucleotide sequence ID" value="NZ_BAAAUM010000002.1"/>
</dbReference>
<evidence type="ECO:0008006" key="4">
    <source>
        <dbReference type="Google" id="ProtNLM"/>
    </source>
</evidence>
<feature type="transmembrane region" description="Helical" evidence="1">
    <location>
        <begin position="21"/>
        <end position="40"/>
    </location>
</feature>
<feature type="transmembrane region" description="Helical" evidence="1">
    <location>
        <begin position="77"/>
        <end position="95"/>
    </location>
</feature>
<comment type="caution">
    <text evidence="2">The sequence shown here is derived from an EMBL/GenBank/DDBJ whole genome shotgun (WGS) entry which is preliminary data.</text>
</comment>
<keyword evidence="1" id="KW-0472">Membrane</keyword>
<proteinExistence type="predicted"/>
<dbReference type="AlphaFoldDB" id="A0A9W6HVK0"/>
<feature type="transmembrane region" description="Helical" evidence="1">
    <location>
        <begin position="46"/>
        <end position="65"/>
    </location>
</feature>
<accession>A0A9W6HVK0</accession>
<sequence length="123" mass="13038">MSSSSPSQETPGVNPPAVLDIVRVIVLIGALASLALWGAFSWPFPWNIAVAIGAPLLVLLAWALFLSPRPVLRVHPFVRALVELVIYASVTVAWWSMGQVWVGIGFAIVAIATGLVAGRRALA</sequence>
<gene>
    <name evidence="2" type="ORF">GCM10017596_28300</name>
</gene>
<name>A0A9W6HVK0_9MICO</name>
<feature type="transmembrane region" description="Helical" evidence="1">
    <location>
        <begin position="101"/>
        <end position="118"/>
    </location>
</feature>
<evidence type="ECO:0000313" key="3">
    <source>
        <dbReference type="Proteomes" id="UP001142325"/>
    </source>
</evidence>
<evidence type="ECO:0000313" key="2">
    <source>
        <dbReference type="EMBL" id="GLK03115.1"/>
    </source>
</evidence>
<dbReference type="EMBL" id="BSET01000002">
    <property type="protein sequence ID" value="GLK03115.1"/>
    <property type="molecule type" value="Genomic_DNA"/>
</dbReference>
<reference evidence="2" key="1">
    <citation type="journal article" date="2014" name="Int. J. Syst. Evol. Microbiol.">
        <title>Complete genome sequence of Corynebacterium casei LMG S-19264T (=DSM 44701T), isolated from a smear-ripened cheese.</title>
        <authorList>
            <consortium name="US DOE Joint Genome Institute (JGI-PGF)"/>
            <person name="Walter F."/>
            <person name="Albersmeier A."/>
            <person name="Kalinowski J."/>
            <person name="Ruckert C."/>
        </authorList>
    </citation>
    <scope>NUCLEOTIDE SEQUENCE</scope>
    <source>
        <strain evidence="2">VKM Ac-1958</strain>
    </source>
</reference>
<protein>
    <recommendedName>
        <fullName evidence="4">4-amino-4-deoxy-L-arabinose transferase</fullName>
    </recommendedName>
</protein>
<keyword evidence="1" id="KW-1133">Transmembrane helix</keyword>
<dbReference type="Pfam" id="PF10823">
    <property type="entry name" value="DUF2568"/>
    <property type="match status" value="1"/>
</dbReference>
<reference evidence="2" key="2">
    <citation type="submission" date="2023-01" db="EMBL/GenBank/DDBJ databases">
        <authorList>
            <person name="Sun Q."/>
            <person name="Evtushenko L."/>
        </authorList>
    </citation>
    <scope>NUCLEOTIDE SEQUENCE</scope>
    <source>
        <strain evidence="2">VKM Ac-1958</strain>
    </source>
</reference>